<dbReference type="EMBL" id="CP001349">
    <property type="protein sequence ID" value="ACL57952.1"/>
    <property type="molecule type" value="Genomic_DNA"/>
</dbReference>
<dbReference type="HOGENOM" id="CLU_2899066_0_0_5"/>
<evidence type="ECO:0000313" key="2">
    <source>
        <dbReference type="Proteomes" id="UP000008207"/>
    </source>
</evidence>
<gene>
    <name evidence="1" type="ordered locus">Mnod_3009</name>
</gene>
<dbReference type="RefSeq" id="WP_015929624.1">
    <property type="nucleotide sequence ID" value="NC_011894.1"/>
</dbReference>
<dbReference type="Proteomes" id="UP000008207">
    <property type="component" value="Chromosome"/>
</dbReference>
<keyword evidence="2" id="KW-1185">Reference proteome</keyword>
<reference evidence="1 2" key="1">
    <citation type="submission" date="2009-01" db="EMBL/GenBank/DDBJ databases">
        <title>Complete sequence of chromosome of Methylobacterium nodulans ORS 2060.</title>
        <authorList>
            <consortium name="US DOE Joint Genome Institute"/>
            <person name="Lucas S."/>
            <person name="Copeland A."/>
            <person name="Lapidus A."/>
            <person name="Glavina del Rio T."/>
            <person name="Dalin E."/>
            <person name="Tice H."/>
            <person name="Bruce D."/>
            <person name="Goodwin L."/>
            <person name="Pitluck S."/>
            <person name="Sims D."/>
            <person name="Brettin T."/>
            <person name="Detter J.C."/>
            <person name="Han C."/>
            <person name="Larimer F."/>
            <person name="Land M."/>
            <person name="Hauser L."/>
            <person name="Kyrpides N."/>
            <person name="Ivanova N."/>
            <person name="Marx C.J."/>
            <person name="Richardson P."/>
        </authorList>
    </citation>
    <scope>NUCLEOTIDE SEQUENCE [LARGE SCALE GENOMIC DNA]</scope>
    <source>
        <strain evidence="2">LMG 21967 / CNCM I-2342 / ORS 2060</strain>
    </source>
</reference>
<protein>
    <submittedName>
        <fullName evidence="1">Uncharacterized protein</fullName>
    </submittedName>
</protein>
<proteinExistence type="predicted"/>
<organism evidence="1 2">
    <name type="scientific">Methylobacterium nodulans (strain LMG 21967 / CNCM I-2342 / ORS 2060)</name>
    <dbReference type="NCBI Taxonomy" id="460265"/>
    <lineage>
        <taxon>Bacteria</taxon>
        <taxon>Pseudomonadati</taxon>
        <taxon>Pseudomonadota</taxon>
        <taxon>Alphaproteobacteria</taxon>
        <taxon>Hyphomicrobiales</taxon>
        <taxon>Methylobacteriaceae</taxon>
        <taxon>Methylobacterium</taxon>
    </lineage>
</organism>
<name>B8II83_METNO</name>
<dbReference type="AlphaFoldDB" id="B8II83"/>
<evidence type="ECO:0000313" key="1">
    <source>
        <dbReference type="EMBL" id="ACL57952.1"/>
    </source>
</evidence>
<dbReference type="KEGG" id="mno:Mnod_3009"/>
<accession>B8II83</accession>
<sequence length="62" mass="6597">MELFNRRPKQMTDAEALSDIDLDAISGGIIVVGGITSRGLTISSSPAWFSAFSAISKSFFKG</sequence>